<evidence type="ECO:0000256" key="1">
    <source>
        <dbReference type="ARBA" id="ARBA00004123"/>
    </source>
</evidence>
<dbReference type="GO" id="GO:0005634">
    <property type="term" value="C:nucleus"/>
    <property type="evidence" value="ECO:0007669"/>
    <property type="project" value="UniProtKB-SubCell"/>
</dbReference>
<feature type="domain" description="Inhibitor of growth protein N-terminal histone-binding" evidence="11">
    <location>
        <begin position="6"/>
        <end position="107"/>
    </location>
</feature>
<name>A0A6J2CP01_ZALCA</name>
<evidence type="ECO:0000313" key="13">
    <source>
        <dbReference type="RefSeq" id="XP_027446070.1"/>
    </source>
</evidence>
<dbReference type="InterPro" id="IPR001965">
    <property type="entry name" value="Znf_PHD"/>
</dbReference>
<dbReference type="InterPro" id="IPR013083">
    <property type="entry name" value="Znf_RING/FYVE/PHD"/>
</dbReference>
<evidence type="ECO:0000259" key="11">
    <source>
        <dbReference type="SMART" id="SM01408"/>
    </source>
</evidence>
<keyword evidence="6" id="KW-0156">Chromatin regulator</keyword>
<dbReference type="GO" id="GO:0006355">
    <property type="term" value="P:regulation of DNA-templated transcription"/>
    <property type="evidence" value="ECO:0007669"/>
    <property type="project" value="TreeGrafter"/>
</dbReference>
<dbReference type="AlphaFoldDB" id="A0A6J2CP01"/>
<dbReference type="SMART" id="SM00249">
    <property type="entry name" value="PHD"/>
    <property type="match status" value="1"/>
</dbReference>
<keyword evidence="7" id="KW-0539">Nucleus</keyword>
<dbReference type="CDD" id="cd15586">
    <property type="entry name" value="PHD_ING4_5"/>
    <property type="match status" value="1"/>
</dbReference>
<feature type="domain" description="Zinc finger PHD-type" evidence="10">
    <location>
        <begin position="188"/>
        <end position="243"/>
    </location>
</feature>
<gene>
    <name evidence="13" type="primary">ING5</name>
</gene>
<comment type="similarity">
    <text evidence="2">Belongs to the ING family.</text>
</comment>
<comment type="subcellular location">
    <subcellularLocation>
        <location evidence="1">Nucleus</location>
    </subcellularLocation>
</comment>
<reference evidence="13" key="1">
    <citation type="submission" date="2025-08" db="UniProtKB">
        <authorList>
            <consortium name="RefSeq"/>
        </authorList>
    </citation>
    <scope>IDENTIFICATION</scope>
    <source>
        <tissue evidence="13">Blood</tissue>
    </source>
</reference>
<evidence type="ECO:0000256" key="6">
    <source>
        <dbReference type="ARBA" id="ARBA00022853"/>
    </source>
</evidence>
<dbReference type="Gene3D" id="3.30.40.10">
    <property type="entry name" value="Zinc/RING finger domain, C3HC4 (zinc finger)"/>
    <property type="match status" value="1"/>
</dbReference>
<dbReference type="GeneID" id="113920090"/>
<organism evidence="12 13">
    <name type="scientific">Zalophus californianus</name>
    <name type="common">California sealion</name>
    <dbReference type="NCBI Taxonomy" id="9704"/>
    <lineage>
        <taxon>Eukaryota</taxon>
        <taxon>Metazoa</taxon>
        <taxon>Chordata</taxon>
        <taxon>Craniata</taxon>
        <taxon>Vertebrata</taxon>
        <taxon>Euteleostomi</taxon>
        <taxon>Mammalia</taxon>
        <taxon>Eutheria</taxon>
        <taxon>Laurasiatheria</taxon>
        <taxon>Carnivora</taxon>
        <taxon>Caniformia</taxon>
        <taxon>Pinnipedia</taxon>
        <taxon>Otariidae</taxon>
        <taxon>Zalophus</taxon>
    </lineage>
</organism>
<feature type="site" description="Histone H3K4me3 binding" evidence="8">
    <location>
        <position position="188"/>
    </location>
</feature>
<dbReference type="PANTHER" id="PTHR10333:SF41">
    <property type="entry name" value="INHIBITOR OF GROWTH PROTEIN 5"/>
    <property type="match status" value="1"/>
</dbReference>
<evidence type="ECO:0000256" key="5">
    <source>
        <dbReference type="ARBA" id="ARBA00022833"/>
    </source>
</evidence>
<feature type="site" description="Histone H3K4me3 binding" evidence="8">
    <location>
        <position position="211"/>
    </location>
</feature>
<evidence type="ECO:0000256" key="8">
    <source>
        <dbReference type="PIRSR" id="PIRSR628651-50"/>
    </source>
</evidence>
<dbReference type="Proteomes" id="UP000515165">
    <property type="component" value="Chromosome 3"/>
</dbReference>
<keyword evidence="4" id="KW-0863">Zinc-finger</keyword>
<feature type="site" description="Histone H3K4me3 binding" evidence="8">
    <location>
        <position position="199"/>
    </location>
</feature>
<keyword evidence="12" id="KW-1185">Reference proteome</keyword>
<evidence type="ECO:0000256" key="3">
    <source>
        <dbReference type="ARBA" id="ARBA00022723"/>
    </source>
</evidence>
<feature type="region of interest" description="Disordered" evidence="9">
    <location>
        <begin position="116"/>
        <end position="165"/>
    </location>
</feature>
<evidence type="ECO:0000256" key="4">
    <source>
        <dbReference type="ARBA" id="ARBA00022771"/>
    </source>
</evidence>
<keyword evidence="5" id="KW-0862">Zinc</keyword>
<proteinExistence type="inferred from homology"/>
<dbReference type="CDD" id="cd16863">
    <property type="entry name" value="ING_ING5"/>
    <property type="match status" value="1"/>
</dbReference>
<dbReference type="GO" id="GO:0006325">
    <property type="term" value="P:chromatin organization"/>
    <property type="evidence" value="ECO:0007669"/>
    <property type="project" value="UniProtKB-KW"/>
</dbReference>
<dbReference type="GO" id="GO:0003682">
    <property type="term" value="F:chromatin binding"/>
    <property type="evidence" value="ECO:0007669"/>
    <property type="project" value="TreeGrafter"/>
</dbReference>
<evidence type="ECO:0000313" key="12">
    <source>
        <dbReference type="Proteomes" id="UP000515165"/>
    </source>
</evidence>
<dbReference type="Pfam" id="PF12998">
    <property type="entry name" value="ING"/>
    <property type="match status" value="1"/>
</dbReference>
<dbReference type="SMART" id="SM01408">
    <property type="entry name" value="ING"/>
    <property type="match status" value="1"/>
</dbReference>
<evidence type="ECO:0000259" key="10">
    <source>
        <dbReference type="SMART" id="SM00249"/>
    </source>
</evidence>
<evidence type="ECO:0000256" key="7">
    <source>
        <dbReference type="ARBA" id="ARBA00023242"/>
    </source>
</evidence>
<evidence type="ECO:0000256" key="2">
    <source>
        <dbReference type="ARBA" id="ARBA00010210"/>
    </source>
</evidence>
<dbReference type="CTD" id="84289"/>
<dbReference type="KEGG" id="zca:113920090"/>
<dbReference type="SUPFAM" id="SSF57903">
    <property type="entry name" value="FYVE/PHD zinc finger"/>
    <property type="match status" value="1"/>
</dbReference>
<dbReference type="InterPro" id="IPR011011">
    <property type="entry name" value="Znf_FYVE_PHD"/>
</dbReference>
<dbReference type="FunFam" id="3.30.40.10:FF:000016">
    <property type="entry name" value="Inhibitor of growth protein"/>
    <property type="match status" value="1"/>
</dbReference>
<dbReference type="PANTHER" id="PTHR10333">
    <property type="entry name" value="INHIBITOR OF GROWTH PROTEIN"/>
    <property type="match status" value="1"/>
</dbReference>
<accession>A0A6J2CP01</accession>
<dbReference type="RefSeq" id="XP_027446070.1">
    <property type="nucleotide sequence ID" value="XM_027590269.2"/>
</dbReference>
<dbReference type="OrthoDB" id="5411773at2759"/>
<protein>
    <submittedName>
        <fullName evidence="13">Inhibitor of growth protein 5 isoform X1</fullName>
    </submittedName>
</protein>
<dbReference type="InterPro" id="IPR024610">
    <property type="entry name" value="ING_N_histone-binding"/>
</dbReference>
<dbReference type="GO" id="GO:0008270">
    <property type="term" value="F:zinc ion binding"/>
    <property type="evidence" value="ECO:0007669"/>
    <property type="project" value="UniProtKB-KW"/>
</dbReference>
<dbReference type="Gene3D" id="6.10.140.1740">
    <property type="match status" value="1"/>
</dbReference>
<evidence type="ECO:0000256" key="9">
    <source>
        <dbReference type="SAM" id="MobiDB-lite"/>
    </source>
</evidence>
<feature type="site" description="Histone H3K4me3 binding" evidence="8">
    <location>
        <position position="203"/>
    </location>
</feature>
<sequence length="430" mass="48550">MATAMYLEHYLDSIENLPCELQRNFQLMRELDQRTEDKKAEIDILAAEYISTVKTLSPDQRVEHLQKIQSAYSKCKEYSDDKVQLAMQTYEMVDKHIRRLDADLARFEADLKDKMEGSDFESSGGRGLKKGRGQKEKRGSRGRGRRTSEEDTPKKKKHKGGSEFTDTILSVHPSDVLDMPVDPNEPTYCLCHQVSYGEMIGCDNPDCPIEWFHFACVDLTTKPKGKWSQGPLGLPAWLGVPHAMFRAPCSARLVASVAVGVASTLITDDPGITQGRPVNLMVLSTVRSGKEEEEVRLMPGLEEQVNIFLLHVAIFSLHFKTTLFQMIFKNSVASCNSGYFLKQTRIHLSPVCTRSHLTGTRHSDFIIGDFVPPRVKPSRRAEEPSLLWGLRRGPPSLCSTVTLQLRREPARSVPASWGCTQYLWKHICPR</sequence>
<dbReference type="GO" id="GO:2001235">
    <property type="term" value="P:positive regulation of apoptotic signaling pathway"/>
    <property type="evidence" value="ECO:0007669"/>
    <property type="project" value="TreeGrafter"/>
</dbReference>
<keyword evidence="3" id="KW-0479">Metal-binding</keyword>
<dbReference type="InterPro" id="IPR028651">
    <property type="entry name" value="ING_fam"/>
</dbReference>